<sequence>MVFLAKNQEQKNYFFKKISPKNISLNKQAVAKKISLNKQTSNNNEYFQTATQNISLDINKQQQRRSLLIIKQIKIFHFSLLSLFYFSRSTL</sequence>
<comment type="caution">
    <text evidence="1">The sequence shown here is derived from an EMBL/GenBank/DDBJ whole genome shotgun (WGS) entry which is preliminary data.</text>
</comment>
<gene>
    <name evidence="1" type="ORF">CJP74_04285</name>
</gene>
<dbReference type="EMBL" id="NRJH01000033">
    <property type="protein sequence ID" value="RIY32541.1"/>
    <property type="molecule type" value="Genomic_DNA"/>
</dbReference>
<accession>A0A3A1Y510</accession>
<protein>
    <submittedName>
        <fullName evidence="1">Uncharacterized protein</fullName>
    </submittedName>
</protein>
<keyword evidence="2" id="KW-1185">Reference proteome</keyword>
<dbReference type="AlphaFoldDB" id="A0A3A1Y510"/>
<name>A0A3A1Y510_9GAMM</name>
<reference evidence="1 2" key="1">
    <citation type="submission" date="2017-08" db="EMBL/GenBank/DDBJ databases">
        <title>Reclassification of Bisgaard taxon 37 and 44.</title>
        <authorList>
            <person name="Christensen H."/>
        </authorList>
    </citation>
    <scope>NUCLEOTIDE SEQUENCE [LARGE SCALE GENOMIC DNA]</scope>
    <source>
        <strain evidence="1 2">B96_4</strain>
    </source>
</reference>
<evidence type="ECO:0000313" key="2">
    <source>
        <dbReference type="Proteomes" id="UP000266258"/>
    </source>
</evidence>
<evidence type="ECO:0000313" key="1">
    <source>
        <dbReference type="EMBL" id="RIY32541.1"/>
    </source>
</evidence>
<proteinExistence type="predicted"/>
<organism evidence="1 2">
    <name type="scientific">Psittacicella melopsittaci</name>
    <dbReference type="NCBI Taxonomy" id="2028576"/>
    <lineage>
        <taxon>Bacteria</taxon>
        <taxon>Pseudomonadati</taxon>
        <taxon>Pseudomonadota</taxon>
        <taxon>Gammaproteobacteria</taxon>
        <taxon>Pasteurellales</taxon>
        <taxon>Psittacicellaceae</taxon>
        <taxon>Psittacicella</taxon>
    </lineage>
</organism>
<dbReference type="Proteomes" id="UP000266258">
    <property type="component" value="Unassembled WGS sequence"/>
</dbReference>